<sequence length="121" mass="13685">VINFPPVATSREVGYSLIDLTFLNNIEILNPCSTNTLHDAASHRRTELLHHHHAVFVERPETVLHLQQLYGQSLDFQSRDGGKMEEYLVFPAGSTYVVFSSCTHFPAAMSWSTEHNVNTMN</sequence>
<reference evidence="1" key="1">
    <citation type="submission" date="2023-09" db="UniProtKB">
        <authorList>
            <consortium name="Ensembl"/>
        </authorList>
    </citation>
    <scope>IDENTIFICATION</scope>
</reference>
<dbReference type="AlphaFoldDB" id="A0A3B4Z2Q7"/>
<evidence type="ECO:0000313" key="1">
    <source>
        <dbReference type="Ensembl" id="ENSSPAP00000002965.1"/>
    </source>
</evidence>
<protein>
    <submittedName>
        <fullName evidence="1">Uncharacterized protein</fullName>
    </submittedName>
</protein>
<dbReference type="Ensembl" id="ENSSPAT00000003009.1">
    <property type="protein sequence ID" value="ENSSPAP00000002965.1"/>
    <property type="gene ID" value="ENSSPAG00000002266.1"/>
</dbReference>
<proteinExistence type="predicted"/>
<name>A0A3B4Z2Q7_9TELE</name>
<accession>A0A3B4Z2Q7</accession>
<organism evidence="1">
    <name type="scientific">Stegastes partitus</name>
    <name type="common">bicolor damselfish</name>
    <dbReference type="NCBI Taxonomy" id="144197"/>
    <lineage>
        <taxon>Eukaryota</taxon>
        <taxon>Metazoa</taxon>
        <taxon>Chordata</taxon>
        <taxon>Craniata</taxon>
        <taxon>Vertebrata</taxon>
        <taxon>Euteleostomi</taxon>
        <taxon>Actinopterygii</taxon>
        <taxon>Neopterygii</taxon>
        <taxon>Teleostei</taxon>
        <taxon>Neoteleostei</taxon>
        <taxon>Acanthomorphata</taxon>
        <taxon>Ovalentaria</taxon>
        <taxon>Pomacentridae</taxon>
        <taxon>Stegastes</taxon>
    </lineage>
</organism>